<dbReference type="PANTHER" id="PTHR48449:SF1">
    <property type="entry name" value="DUF1985 DOMAIN-CONTAINING PROTEIN"/>
    <property type="match status" value="1"/>
</dbReference>
<sequence length="958" mass="112066">MWCMPDEERFGKLSDDDTICICLLLALEVIFIGRLLTFKVDDTLFRLVENLEASNSFPWGENMWCHLYNEIKNLKQRHNDDHYYGLKKDRNYVPTYALFSFVLAFQESRSTSNLGPTIAEYQSFWWIDNNIYFQEHVPRAPPIKEHHSLFETYLEQLEKARKRGKTCFIVSSNGGTNEEMLHCEHEKLIVEDNRFRLDDANMLRLEEENMLQLEEQKKNKRNEFINSSHDRNFWLKLVCLDLARKGWLTEEVSIPINEMGEHWCLAEFHILSGEVTFYDTGYTYDYDYRDSYVRVRHCLKERHEQKLDLQTLVGLIVATESIRFLKEFLYDELEETRGMMRLIYETQLKVHLPVVLEHGNVFQKKGIDPSKYTITFRLADNVPKQRAYMVIVVCGFIYFENMDQDSAYMVVASKVPMLKPVDGVITVLPITTAKEKTQRRLEVKARNTLMIDILNEHQLKFNSIKDAKQLLEAVEKRFALKVNAAFSTNIDNLSDAVICAFLTSQPNSPQLAHEDLEQIYPNDIEKMDLRWQMAMLTWSATTATRGEPLLGSAEFQEIKTSSIRKAQEGLCLWKHMLLQLWCHVIVLVDMIRVIRLKKDLTMNSWLTHLQLLTQRLKKLELIVLSYKTGLKSVEERLEFFKNNTFIYLEDIKVVKVEIQMKEIANKELMRKLEVARKENDGIQLKIDKFKNASKSLNKLIDCQIVDNYKKDLRYKSYNAISPPYTGNFMPSKPDLPFTGLDEFANKPDVENKHVKFSEEETKFVRNNPDAPIIMEWVSNDEEEIINQPKIVKKTFKPIIIRKEFVKLRQKEKTARKTRKKLSTKEHVVDKAVYKELDDKLVRAVTTASSLETEHDNGGGPRCQEAMGDTIAQSRFENVSKLSNDSLHTRGNTLQSDKDSMKLNELMKLCTNLQSRVLALEETKTTQALEITTLKRRVKKFEKKQMSRTDKLKRLYKVC</sequence>
<comment type="caution">
    <text evidence="2">The sequence shown here is derived from an EMBL/GenBank/DDBJ whole genome shotgun (WGS) entry which is preliminary data.</text>
</comment>
<dbReference type="PANTHER" id="PTHR48449">
    <property type="entry name" value="DUF1985 DOMAIN-CONTAINING PROTEIN"/>
    <property type="match status" value="1"/>
</dbReference>
<name>A0A6L2LL62_TANCI</name>
<evidence type="ECO:0000313" key="2">
    <source>
        <dbReference type="EMBL" id="GEU61880.1"/>
    </source>
</evidence>
<evidence type="ECO:0000256" key="1">
    <source>
        <dbReference type="SAM" id="Coils"/>
    </source>
</evidence>
<gene>
    <name evidence="2" type="ORF">Tci_033858</name>
</gene>
<organism evidence="2">
    <name type="scientific">Tanacetum cinerariifolium</name>
    <name type="common">Dalmatian daisy</name>
    <name type="synonym">Chrysanthemum cinerariifolium</name>
    <dbReference type="NCBI Taxonomy" id="118510"/>
    <lineage>
        <taxon>Eukaryota</taxon>
        <taxon>Viridiplantae</taxon>
        <taxon>Streptophyta</taxon>
        <taxon>Embryophyta</taxon>
        <taxon>Tracheophyta</taxon>
        <taxon>Spermatophyta</taxon>
        <taxon>Magnoliopsida</taxon>
        <taxon>eudicotyledons</taxon>
        <taxon>Gunneridae</taxon>
        <taxon>Pentapetalae</taxon>
        <taxon>asterids</taxon>
        <taxon>campanulids</taxon>
        <taxon>Asterales</taxon>
        <taxon>Asteraceae</taxon>
        <taxon>Asteroideae</taxon>
        <taxon>Anthemideae</taxon>
        <taxon>Anthemidinae</taxon>
        <taxon>Tanacetum</taxon>
    </lineage>
</organism>
<keyword evidence="1" id="KW-0175">Coiled coil</keyword>
<dbReference type="EMBL" id="BKCJ010004577">
    <property type="protein sequence ID" value="GEU61880.1"/>
    <property type="molecule type" value="Genomic_DNA"/>
</dbReference>
<accession>A0A6L2LL62</accession>
<proteinExistence type="predicted"/>
<reference evidence="2" key="1">
    <citation type="journal article" date="2019" name="Sci. Rep.">
        <title>Draft genome of Tanacetum cinerariifolium, the natural source of mosquito coil.</title>
        <authorList>
            <person name="Yamashiro T."/>
            <person name="Shiraishi A."/>
            <person name="Satake H."/>
            <person name="Nakayama K."/>
        </authorList>
    </citation>
    <scope>NUCLEOTIDE SEQUENCE</scope>
</reference>
<protein>
    <submittedName>
        <fullName evidence="2">Phospholipase-like protein</fullName>
    </submittedName>
</protein>
<dbReference type="AlphaFoldDB" id="A0A6L2LL62"/>
<feature type="coiled-coil region" evidence="1">
    <location>
        <begin position="658"/>
        <end position="692"/>
    </location>
</feature>